<sequence>MELMLGESDLQNVDQFVDHRSSWDLAGGKSLDLGGFKPHKMAVQGFEPRTLRI</sequence>
<dbReference type="EMBL" id="LACI01001017">
    <property type="protein sequence ID" value="KJU85455.1"/>
    <property type="molecule type" value="Genomic_DNA"/>
</dbReference>
<gene>
    <name evidence="1" type="ORF">MBAV_002353</name>
</gene>
<proteinExistence type="predicted"/>
<reference evidence="1 2" key="1">
    <citation type="submission" date="2015-02" db="EMBL/GenBank/DDBJ databases">
        <title>Single-cell genomics of uncultivated deep-branching MTB reveals a conserved set of magnetosome genes.</title>
        <authorList>
            <person name="Kolinko S."/>
            <person name="Richter M."/>
            <person name="Glockner F.O."/>
            <person name="Brachmann A."/>
            <person name="Schuler D."/>
        </authorList>
    </citation>
    <scope>NUCLEOTIDE SEQUENCE [LARGE SCALE GENOMIC DNA]</scope>
    <source>
        <strain evidence="1">TM-1</strain>
    </source>
</reference>
<evidence type="ECO:0000313" key="2">
    <source>
        <dbReference type="Proteomes" id="UP000033423"/>
    </source>
</evidence>
<keyword evidence="2" id="KW-1185">Reference proteome</keyword>
<dbReference type="Proteomes" id="UP000033423">
    <property type="component" value="Unassembled WGS sequence"/>
</dbReference>
<evidence type="ECO:0000313" key="1">
    <source>
        <dbReference type="EMBL" id="KJU85455.1"/>
    </source>
</evidence>
<comment type="caution">
    <text evidence="1">The sequence shown here is derived from an EMBL/GenBank/DDBJ whole genome shotgun (WGS) entry which is preliminary data.</text>
</comment>
<dbReference type="AlphaFoldDB" id="A0A0F3GU28"/>
<name>A0A0F3GU28_9BACT</name>
<accession>A0A0F3GU28</accession>
<protein>
    <submittedName>
        <fullName evidence="1">Uncharacterized protein</fullName>
    </submittedName>
</protein>
<organism evidence="1 2">
    <name type="scientific">Candidatus Magnetobacterium bavaricum</name>
    <dbReference type="NCBI Taxonomy" id="29290"/>
    <lineage>
        <taxon>Bacteria</taxon>
        <taxon>Pseudomonadati</taxon>
        <taxon>Nitrospirota</taxon>
        <taxon>Thermodesulfovibrionia</taxon>
        <taxon>Thermodesulfovibrionales</taxon>
        <taxon>Candidatus Magnetobacteriaceae</taxon>
        <taxon>Candidatus Magnetobacterium</taxon>
    </lineage>
</organism>